<evidence type="ECO:0000256" key="11">
    <source>
        <dbReference type="ARBA" id="ARBA00023014"/>
    </source>
</evidence>
<comment type="catalytic activity">
    <reaction evidence="15">
        <text>glutathione(in) = glutathione(out)</text>
        <dbReference type="Rhea" id="RHEA:74819"/>
        <dbReference type="ChEBI" id="CHEBI:57925"/>
    </reaction>
</comment>
<comment type="similarity">
    <text evidence="2 18">Belongs to the mitochondrial carrier (TC 2.A.29) family.</text>
</comment>
<dbReference type="GO" id="GO:0005743">
    <property type="term" value="C:mitochondrial inner membrane"/>
    <property type="evidence" value="ECO:0007669"/>
    <property type="project" value="UniProtKB-SubCell"/>
</dbReference>
<reference evidence="19" key="2">
    <citation type="submission" date="2025-09" db="UniProtKB">
        <authorList>
            <consortium name="Ensembl"/>
        </authorList>
    </citation>
    <scope>IDENTIFICATION</scope>
</reference>
<dbReference type="GO" id="GO:0046872">
    <property type="term" value="F:metal ion binding"/>
    <property type="evidence" value="ECO:0007669"/>
    <property type="project" value="UniProtKB-KW"/>
</dbReference>
<accession>A0A8C5LFQ9</accession>
<dbReference type="OMA" id="DCASYRR"/>
<keyword evidence="8 18" id="KW-0999">Mitochondrion inner membrane</keyword>
<evidence type="ECO:0000256" key="3">
    <source>
        <dbReference type="ARBA" id="ARBA00022448"/>
    </source>
</evidence>
<dbReference type="InterPro" id="IPR023395">
    <property type="entry name" value="MCP_dom_sf"/>
</dbReference>
<evidence type="ECO:0000256" key="18">
    <source>
        <dbReference type="RuleBase" id="RU369018"/>
    </source>
</evidence>
<dbReference type="SUPFAM" id="SSF103506">
    <property type="entry name" value="Mitochondrial carrier"/>
    <property type="match status" value="1"/>
</dbReference>
<reference evidence="19" key="1">
    <citation type="submission" date="2025-08" db="UniProtKB">
        <authorList>
            <consortium name="Ensembl"/>
        </authorList>
    </citation>
    <scope>IDENTIFICATION</scope>
</reference>
<keyword evidence="14" id="KW-0472">Membrane</keyword>
<evidence type="ECO:0000313" key="20">
    <source>
        <dbReference type="Proteomes" id="UP000694385"/>
    </source>
</evidence>
<evidence type="ECO:0000256" key="14">
    <source>
        <dbReference type="ARBA" id="ARBA00023136"/>
    </source>
</evidence>
<proteinExistence type="inferred from homology"/>
<keyword evidence="9" id="KW-1133">Transmembrane helix</keyword>
<evidence type="ECO:0000256" key="5">
    <source>
        <dbReference type="ARBA" id="ARBA00022714"/>
    </source>
</evidence>
<dbReference type="AlphaFoldDB" id="A0A8C5LFQ9"/>
<sequence length="126" mass="13987">MGDQDPGGISPLQQMVASGAEAVVTSLFMTPLDVVKVRLQSQRPLVAGELTPSSRFWSLSAKWKCLLYCNGVLEPLYLCPNGTRCTTWFQDPTRFTGTRPSSHLGDDCASYRRLLHCFPLWPSLPL</sequence>
<evidence type="ECO:0000256" key="9">
    <source>
        <dbReference type="ARBA" id="ARBA00022989"/>
    </source>
</evidence>
<dbReference type="PANTHER" id="PTHR45760">
    <property type="entry name" value="FI19922P1-RELATED"/>
    <property type="match status" value="1"/>
</dbReference>
<dbReference type="GO" id="GO:0006783">
    <property type="term" value="P:heme biosynthetic process"/>
    <property type="evidence" value="ECO:0007669"/>
    <property type="project" value="UniProtKB-KW"/>
</dbReference>
<evidence type="ECO:0000256" key="10">
    <source>
        <dbReference type="ARBA" id="ARBA00023004"/>
    </source>
</evidence>
<keyword evidence="13" id="KW-0350">Heme biosynthesis</keyword>
<dbReference type="InterPro" id="IPR045315">
    <property type="entry name" value="Mtm1-like"/>
</dbReference>
<evidence type="ECO:0000313" key="19">
    <source>
        <dbReference type="Ensembl" id="ENSJJAP00000023392.1"/>
    </source>
</evidence>
<evidence type="ECO:0000256" key="13">
    <source>
        <dbReference type="ARBA" id="ARBA00023133"/>
    </source>
</evidence>
<evidence type="ECO:0000256" key="1">
    <source>
        <dbReference type="ARBA" id="ARBA00004448"/>
    </source>
</evidence>
<dbReference type="GO" id="GO:0051537">
    <property type="term" value="F:2 iron, 2 sulfur cluster binding"/>
    <property type="evidence" value="ECO:0007669"/>
    <property type="project" value="UniProtKB-KW"/>
</dbReference>
<keyword evidence="10" id="KW-0408">Iron</keyword>
<evidence type="ECO:0000256" key="6">
    <source>
        <dbReference type="ARBA" id="ARBA00022723"/>
    </source>
</evidence>
<evidence type="ECO:0000256" key="2">
    <source>
        <dbReference type="ARBA" id="ARBA00006375"/>
    </source>
</evidence>
<comment type="subcellular location">
    <subcellularLocation>
        <location evidence="1 18">Mitochondrion inner membrane</location>
        <topology evidence="1 18">Multi-pass membrane protein</topology>
    </subcellularLocation>
</comment>
<dbReference type="Gene3D" id="1.50.40.10">
    <property type="entry name" value="Mitochondrial carrier domain"/>
    <property type="match status" value="1"/>
</dbReference>
<evidence type="ECO:0000256" key="12">
    <source>
        <dbReference type="ARBA" id="ARBA00023128"/>
    </source>
</evidence>
<dbReference type="GO" id="GO:1990542">
    <property type="term" value="P:mitochondrial transmembrane transport"/>
    <property type="evidence" value="ECO:0007669"/>
    <property type="project" value="InterPro"/>
</dbReference>
<evidence type="ECO:0000256" key="7">
    <source>
        <dbReference type="ARBA" id="ARBA00022737"/>
    </source>
</evidence>
<keyword evidence="11" id="KW-0411">Iron-sulfur</keyword>
<keyword evidence="4" id="KW-0812">Transmembrane</keyword>
<keyword evidence="20" id="KW-1185">Reference proteome</keyword>
<dbReference type="Ensembl" id="ENSJJAT00000029969.1">
    <property type="protein sequence ID" value="ENSJJAP00000023392.1"/>
    <property type="gene ID" value="ENSJJAG00000023173.1"/>
</dbReference>
<keyword evidence="5" id="KW-0001">2Fe-2S</keyword>
<keyword evidence="12 18" id="KW-0496">Mitochondrion</keyword>
<keyword evidence="7 18" id="KW-0677">Repeat</keyword>
<keyword evidence="6" id="KW-0479">Metal-binding</keyword>
<organism evidence="19 20">
    <name type="scientific">Jaculus jaculus</name>
    <name type="common">Lesser Egyptian jerboa</name>
    <dbReference type="NCBI Taxonomy" id="51337"/>
    <lineage>
        <taxon>Eukaryota</taxon>
        <taxon>Metazoa</taxon>
        <taxon>Chordata</taxon>
        <taxon>Craniata</taxon>
        <taxon>Vertebrata</taxon>
        <taxon>Euteleostomi</taxon>
        <taxon>Mammalia</taxon>
        <taxon>Eutheria</taxon>
        <taxon>Euarchontoglires</taxon>
        <taxon>Glires</taxon>
        <taxon>Rodentia</taxon>
        <taxon>Myomorpha</taxon>
        <taxon>Dipodoidea</taxon>
        <taxon>Dipodidae</taxon>
        <taxon>Dipodinae</taxon>
        <taxon>Jaculus</taxon>
    </lineage>
</organism>
<protein>
    <recommendedName>
        <fullName evidence="17 18">Mitochondrial glutathione transporter SLC25A39</fullName>
    </recommendedName>
    <alternativeName>
        <fullName evidence="16 18">Solute carrier family 25 member 39</fullName>
    </alternativeName>
</protein>
<dbReference type="Proteomes" id="UP000694385">
    <property type="component" value="Unassembled WGS sequence"/>
</dbReference>
<dbReference type="InterPro" id="IPR018108">
    <property type="entry name" value="MCP_transmembrane"/>
</dbReference>
<dbReference type="PANTHER" id="PTHR45760:SF1">
    <property type="entry name" value="MITOCHONDRIAL GLUTATHIONE TRANSPORTER SLC25A39-RELATED"/>
    <property type="match status" value="1"/>
</dbReference>
<evidence type="ECO:0000256" key="8">
    <source>
        <dbReference type="ARBA" id="ARBA00022792"/>
    </source>
</evidence>
<name>A0A8C5LFQ9_JACJA</name>
<dbReference type="GeneTree" id="ENSGT00940000156382"/>
<evidence type="ECO:0000256" key="15">
    <source>
        <dbReference type="ARBA" id="ARBA00036017"/>
    </source>
</evidence>
<evidence type="ECO:0000256" key="4">
    <source>
        <dbReference type="ARBA" id="ARBA00022692"/>
    </source>
</evidence>
<keyword evidence="3 18" id="KW-0813">Transport</keyword>
<dbReference type="Pfam" id="PF00153">
    <property type="entry name" value="Mito_carr"/>
    <property type="match status" value="1"/>
</dbReference>
<comment type="function">
    <text evidence="18">Mitochondrial transporter required for glutathione import into mitochondria. Glutathione, which plays key roles in oxidative metabolism, is produced exclusively in the cytosol and is imported in many organelles. Mitochondrial glutathione is required for the activity and stability of proteins containing iron-sulfur clusters, as well as erythropoiesis.</text>
</comment>
<evidence type="ECO:0000256" key="17">
    <source>
        <dbReference type="ARBA" id="ARBA00044796"/>
    </source>
</evidence>
<evidence type="ECO:0000256" key="16">
    <source>
        <dbReference type="ARBA" id="ARBA00041895"/>
    </source>
</evidence>